<dbReference type="EMBL" id="BMAO01026626">
    <property type="protein sequence ID" value="GFR11090.1"/>
    <property type="molecule type" value="Genomic_DNA"/>
</dbReference>
<protein>
    <submittedName>
        <fullName evidence="5">Uncharacterized protein</fullName>
    </submittedName>
</protein>
<feature type="signal peptide" evidence="4">
    <location>
        <begin position="1"/>
        <end position="18"/>
    </location>
</feature>
<accession>A0A8X6GXL2</accession>
<sequence length="323" mass="37141">MKNSLCYILFSLISVCLAVDPNQICPPEDRIVPCYCEKDCDDCRVSLKCDSLQSQEILSRVVNQSNGHQYELFELKGSNITFIPASIFEAQKITSLKVWSTSMTSLFDRPPTTNLSDIYILLFQVALPSIQWEMFQGIQNLRRLSVRHSQIPQLVNSFSNNVPKGLEELVIYECETESLDDRAFAPFDHLLEIRIEVGKVRELKRSMFPSPAKLQVISFSYNELESLPEDIFTDMPDLEKIYLRGNQLAELSENIFKPLLPRLDAFKVADNPLSCGCNMRWITSLERHHWTELYYVGSCKYPEELKNKALKDLNEADFAQCSQ</sequence>
<evidence type="ECO:0000256" key="3">
    <source>
        <dbReference type="ARBA" id="ARBA00022737"/>
    </source>
</evidence>
<gene>
    <name evidence="5" type="ORF">TNCT_23391</name>
</gene>
<organism evidence="5 6">
    <name type="scientific">Trichonephila clavata</name>
    <name type="common">Joro spider</name>
    <name type="synonym">Nephila clavata</name>
    <dbReference type="NCBI Taxonomy" id="2740835"/>
    <lineage>
        <taxon>Eukaryota</taxon>
        <taxon>Metazoa</taxon>
        <taxon>Ecdysozoa</taxon>
        <taxon>Arthropoda</taxon>
        <taxon>Chelicerata</taxon>
        <taxon>Arachnida</taxon>
        <taxon>Araneae</taxon>
        <taxon>Araneomorphae</taxon>
        <taxon>Entelegynae</taxon>
        <taxon>Araneoidea</taxon>
        <taxon>Nephilidae</taxon>
        <taxon>Trichonephila</taxon>
    </lineage>
</organism>
<reference evidence="5" key="1">
    <citation type="submission" date="2020-07" db="EMBL/GenBank/DDBJ databases">
        <title>Multicomponent nature underlies the extraordinary mechanical properties of spider dragline silk.</title>
        <authorList>
            <person name="Kono N."/>
            <person name="Nakamura H."/>
            <person name="Mori M."/>
            <person name="Yoshida Y."/>
            <person name="Ohtoshi R."/>
            <person name="Malay A.D."/>
            <person name="Moran D.A.P."/>
            <person name="Tomita M."/>
            <person name="Numata K."/>
            <person name="Arakawa K."/>
        </authorList>
    </citation>
    <scope>NUCLEOTIDE SEQUENCE</scope>
</reference>
<evidence type="ECO:0000313" key="5">
    <source>
        <dbReference type="EMBL" id="GFR11090.1"/>
    </source>
</evidence>
<dbReference type="SUPFAM" id="SSF52058">
    <property type="entry name" value="L domain-like"/>
    <property type="match status" value="1"/>
</dbReference>
<keyword evidence="1" id="KW-0433">Leucine-rich repeat</keyword>
<dbReference type="InterPro" id="IPR050541">
    <property type="entry name" value="LRR_TM_domain-containing"/>
</dbReference>
<name>A0A8X6GXL2_TRICU</name>
<evidence type="ECO:0000256" key="2">
    <source>
        <dbReference type="ARBA" id="ARBA00022729"/>
    </source>
</evidence>
<dbReference type="InterPro" id="IPR001611">
    <property type="entry name" value="Leu-rich_rpt"/>
</dbReference>
<dbReference type="InterPro" id="IPR003591">
    <property type="entry name" value="Leu-rich_rpt_typical-subtyp"/>
</dbReference>
<dbReference type="OrthoDB" id="6407938at2759"/>
<evidence type="ECO:0000256" key="4">
    <source>
        <dbReference type="SAM" id="SignalP"/>
    </source>
</evidence>
<dbReference type="Proteomes" id="UP000887116">
    <property type="component" value="Unassembled WGS sequence"/>
</dbReference>
<dbReference type="Pfam" id="PF13855">
    <property type="entry name" value="LRR_8"/>
    <property type="match status" value="1"/>
</dbReference>
<evidence type="ECO:0000313" key="6">
    <source>
        <dbReference type="Proteomes" id="UP000887116"/>
    </source>
</evidence>
<comment type="caution">
    <text evidence="5">The sequence shown here is derived from an EMBL/GenBank/DDBJ whole genome shotgun (WGS) entry which is preliminary data.</text>
</comment>
<keyword evidence="2 4" id="KW-0732">Signal</keyword>
<keyword evidence="3" id="KW-0677">Repeat</keyword>
<dbReference type="PANTHER" id="PTHR24369">
    <property type="entry name" value="ANTIGEN BSP, PUTATIVE-RELATED"/>
    <property type="match status" value="1"/>
</dbReference>
<dbReference type="Gene3D" id="3.80.10.10">
    <property type="entry name" value="Ribonuclease Inhibitor"/>
    <property type="match status" value="1"/>
</dbReference>
<dbReference type="AlphaFoldDB" id="A0A8X6GXL2"/>
<dbReference type="GO" id="GO:0005886">
    <property type="term" value="C:plasma membrane"/>
    <property type="evidence" value="ECO:0007669"/>
    <property type="project" value="TreeGrafter"/>
</dbReference>
<dbReference type="PANTHER" id="PTHR24369:SF210">
    <property type="entry name" value="CHAOPTIN-RELATED"/>
    <property type="match status" value="1"/>
</dbReference>
<feature type="chain" id="PRO_5036492950" evidence="4">
    <location>
        <begin position="19"/>
        <end position="323"/>
    </location>
</feature>
<dbReference type="InterPro" id="IPR032675">
    <property type="entry name" value="LRR_dom_sf"/>
</dbReference>
<dbReference type="SMART" id="SM00369">
    <property type="entry name" value="LRR_TYP"/>
    <property type="match status" value="2"/>
</dbReference>
<evidence type="ECO:0000256" key="1">
    <source>
        <dbReference type="ARBA" id="ARBA00022614"/>
    </source>
</evidence>
<keyword evidence="6" id="KW-1185">Reference proteome</keyword>
<proteinExistence type="predicted"/>